<dbReference type="SUPFAM" id="SSF56672">
    <property type="entry name" value="DNA/RNA polymerases"/>
    <property type="match status" value="1"/>
</dbReference>
<dbReference type="InterPro" id="IPR021109">
    <property type="entry name" value="Peptidase_aspartic_dom_sf"/>
</dbReference>
<reference evidence="2" key="1">
    <citation type="submission" date="2013-04" db="EMBL/GenBank/DDBJ databases">
        <authorList>
            <person name="Qu J."/>
            <person name="Murali S.C."/>
            <person name="Bandaranaike D."/>
            <person name="Bellair M."/>
            <person name="Blankenburg K."/>
            <person name="Chao H."/>
            <person name="Dinh H."/>
            <person name="Doddapaneni H."/>
            <person name="Downs B."/>
            <person name="Dugan-Rocha S."/>
            <person name="Elkadiri S."/>
            <person name="Gnanaolivu R.D."/>
            <person name="Hernandez B."/>
            <person name="Javaid M."/>
            <person name="Jayaseelan J.C."/>
            <person name="Lee S."/>
            <person name="Li M."/>
            <person name="Ming W."/>
            <person name="Munidasa M."/>
            <person name="Muniz J."/>
            <person name="Nguyen L."/>
            <person name="Ongeri F."/>
            <person name="Osuji N."/>
            <person name="Pu L.-L."/>
            <person name="Puazo M."/>
            <person name="Qu C."/>
            <person name="Quiroz J."/>
            <person name="Raj R."/>
            <person name="Weissenberger G."/>
            <person name="Xin Y."/>
            <person name="Zou X."/>
            <person name="Han Y."/>
            <person name="Richards S."/>
            <person name="Worley K."/>
            <person name="Muzny D."/>
            <person name="Gibbs R."/>
        </authorList>
    </citation>
    <scope>NUCLEOTIDE SEQUENCE</scope>
    <source>
        <strain evidence="2">Sampled in the wild</strain>
    </source>
</reference>
<dbReference type="InterPro" id="IPR043502">
    <property type="entry name" value="DNA/RNA_pol_sf"/>
</dbReference>
<sequence>MMIELLNLQRQQNAEQLQSCRKMNHQSDDCHIKNSQCSFCKKKGHNKKLAKGTTNALMIYFKSRSFIFQVDSGTSDNFCGRSNWSRIDKPTLLPSNFQYLGANGKLHVLGRFFYSVVKDPSALSKKIEFVVARKPLNLLGQSTLRQLDVKAKVIPDLSMLSEPLICLTIKGQQWNWRPREEASFQCLKVALSSDAILAHFDPNMMIGMSFDASEEHRNADALSRLPFKDDTYFDEEEKADVSMICKVRDLSSWLDAFKPNLLHKESSRDPTFQNAANETAHPISEHQNRPPKPTNHPWMLPKKPWSRLHMEHAIILPWNKLVSPNRCIF</sequence>
<comment type="caution">
    <text evidence="2">The sequence shown here is derived from an EMBL/GenBank/DDBJ whole genome shotgun (WGS) entry which is preliminary data.</text>
</comment>
<dbReference type="InterPro" id="IPR043128">
    <property type="entry name" value="Rev_trsase/Diguanyl_cyclase"/>
</dbReference>
<reference evidence="2" key="2">
    <citation type="submission" date="2017-10" db="EMBL/GenBank/DDBJ databases">
        <title>Ladona fulva Genome sequencing and assembly.</title>
        <authorList>
            <person name="Murali S."/>
            <person name="Richards S."/>
            <person name="Bandaranaike D."/>
            <person name="Bellair M."/>
            <person name="Blankenburg K."/>
            <person name="Chao H."/>
            <person name="Dinh H."/>
            <person name="Doddapaneni H."/>
            <person name="Dugan-Rocha S."/>
            <person name="Elkadiri S."/>
            <person name="Gnanaolivu R."/>
            <person name="Hernandez B."/>
            <person name="Skinner E."/>
            <person name="Javaid M."/>
            <person name="Lee S."/>
            <person name="Li M."/>
            <person name="Ming W."/>
            <person name="Munidasa M."/>
            <person name="Muniz J."/>
            <person name="Nguyen L."/>
            <person name="Hughes D."/>
            <person name="Osuji N."/>
            <person name="Pu L.-L."/>
            <person name="Puazo M."/>
            <person name="Qu C."/>
            <person name="Quiroz J."/>
            <person name="Raj R."/>
            <person name="Weissenberger G."/>
            <person name="Xin Y."/>
            <person name="Zou X."/>
            <person name="Han Y."/>
            <person name="Worley K."/>
            <person name="Muzny D."/>
            <person name="Gibbs R."/>
        </authorList>
    </citation>
    <scope>NUCLEOTIDE SEQUENCE</scope>
    <source>
        <strain evidence="2">Sampled in the wild</strain>
    </source>
</reference>
<dbReference type="SUPFAM" id="SSF50630">
    <property type="entry name" value="Acid proteases"/>
    <property type="match status" value="1"/>
</dbReference>
<keyword evidence="3" id="KW-1185">Reference proteome</keyword>
<dbReference type="Gene3D" id="3.30.70.270">
    <property type="match status" value="1"/>
</dbReference>
<dbReference type="InterPro" id="IPR050951">
    <property type="entry name" value="Retrovirus_Pol_polyprotein"/>
</dbReference>
<accession>A0A8K0KAH3</accession>
<evidence type="ECO:0000313" key="2">
    <source>
        <dbReference type="EMBL" id="KAG8231549.1"/>
    </source>
</evidence>
<proteinExistence type="predicted"/>
<dbReference type="PANTHER" id="PTHR37984">
    <property type="entry name" value="PROTEIN CBG26694"/>
    <property type="match status" value="1"/>
</dbReference>
<evidence type="ECO:0000256" key="1">
    <source>
        <dbReference type="SAM" id="MobiDB-lite"/>
    </source>
</evidence>
<gene>
    <name evidence="2" type="ORF">J437_LFUL008091</name>
</gene>
<feature type="region of interest" description="Disordered" evidence="1">
    <location>
        <begin position="279"/>
        <end position="300"/>
    </location>
</feature>
<dbReference type="PANTHER" id="PTHR37984:SF9">
    <property type="entry name" value="INTEGRASE CATALYTIC DOMAIN-CONTAINING PROTEIN"/>
    <property type="match status" value="1"/>
</dbReference>
<evidence type="ECO:0000313" key="3">
    <source>
        <dbReference type="Proteomes" id="UP000792457"/>
    </source>
</evidence>
<dbReference type="EMBL" id="KZ308558">
    <property type="protein sequence ID" value="KAG8231549.1"/>
    <property type="molecule type" value="Genomic_DNA"/>
</dbReference>
<protein>
    <submittedName>
        <fullName evidence="2">Uncharacterized protein</fullName>
    </submittedName>
</protein>
<dbReference type="AlphaFoldDB" id="A0A8K0KAH3"/>
<dbReference type="OrthoDB" id="10058156at2759"/>
<dbReference type="Proteomes" id="UP000792457">
    <property type="component" value="Unassembled WGS sequence"/>
</dbReference>
<organism evidence="2 3">
    <name type="scientific">Ladona fulva</name>
    <name type="common">Scarce chaser dragonfly</name>
    <name type="synonym">Libellula fulva</name>
    <dbReference type="NCBI Taxonomy" id="123851"/>
    <lineage>
        <taxon>Eukaryota</taxon>
        <taxon>Metazoa</taxon>
        <taxon>Ecdysozoa</taxon>
        <taxon>Arthropoda</taxon>
        <taxon>Hexapoda</taxon>
        <taxon>Insecta</taxon>
        <taxon>Pterygota</taxon>
        <taxon>Palaeoptera</taxon>
        <taxon>Odonata</taxon>
        <taxon>Epiprocta</taxon>
        <taxon>Anisoptera</taxon>
        <taxon>Libelluloidea</taxon>
        <taxon>Libellulidae</taxon>
        <taxon>Ladona</taxon>
    </lineage>
</organism>
<name>A0A8K0KAH3_LADFU</name>
<dbReference type="GO" id="GO:0071897">
    <property type="term" value="P:DNA biosynthetic process"/>
    <property type="evidence" value="ECO:0007669"/>
    <property type="project" value="UniProtKB-ARBA"/>
</dbReference>